<dbReference type="Pfam" id="PF05930">
    <property type="entry name" value="Phage_AlpA"/>
    <property type="match status" value="1"/>
</dbReference>
<dbReference type="Gene3D" id="1.10.238.160">
    <property type="match status" value="1"/>
</dbReference>
<name>A0ABT1BKR1_9BURK</name>
<dbReference type="RefSeq" id="WP_252769259.1">
    <property type="nucleotide sequence ID" value="NZ_JAMXMC010000004.1"/>
</dbReference>
<sequence>MDGNALKRNLTLQSLAFAGNDDALVPGAWLDAQGGFSRSTRYALAARDPDFPKPIHLSTRCVRYRAGDVKQWLQAKAERAAQAQKGE</sequence>
<reference evidence="1 2" key="1">
    <citation type="submission" date="2022-06" db="EMBL/GenBank/DDBJ databases">
        <title>Ideonella sp. NS12-5 Genome sequencing and assembly.</title>
        <authorList>
            <person name="Jung Y."/>
        </authorList>
    </citation>
    <scope>NUCLEOTIDE SEQUENCE [LARGE SCALE GENOMIC DNA]</scope>
    <source>
        <strain evidence="1 2">NS12-5</strain>
    </source>
</reference>
<organism evidence="1 2">
    <name type="scientific">Ideonella oryzae</name>
    <dbReference type="NCBI Taxonomy" id="2937441"/>
    <lineage>
        <taxon>Bacteria</taxon>
        <taxon>Pseudomonadati</taxon>
        <taxon>Pseudomonadota</taxon>
        <taxon>Betaproteobacteria</taxon>
        <taxon>Burkholderiales</taxon>
        <taxon>Sphaerotilaceae</taxon>
        <taxon>Ideonella</taxon>
    </lineage>
</organism>
<accession>A0ABT1BKR1</accession>
<dbReference type="EMBL" id="JAMXMC010000004">
    <property type="protein sequence ID" value="MCO5976794.1"/>
    <property type="molecule type" value="Genomic_DNA"/>
</dbReference>
<evidence type="ECO:0000313" key="2">
    <source>
        <dbReference type="Proteomes" id="UP001204851"/>
    </source>
</evidence>
<evidence type="ECO:0000313" key="1">
    <source>
        <dbReference type="EMBL" id="MCO5976794.1"/>
    </source>
</evidence>
<gene>
    <name evidence="1" type="ORF">M0L44_08745</name>
</gene>
<dbReference type="InterPro" id="IPR010260">
    <property type="entry name" value="AlpA"/>
</dbReference>
<comment type="caution">
    <text evidence="1">The sequence shown here is derived from an EMBL/GenBank/DDBJ whole genome shotgun (WGS) entry which is preliminary data.</text>
</comment>
<keyword evidence="2" id="KW-1185">Reference proteome</keyword>
<dbReference type="Proteomes" id="UP001204851">
    <property type="component" value="Unassembled WGS sequence"/>
</dbReference>
<protein>
    <submittedName>
        <fullName evidence="1">AlpA family phage regulatory protein</fullName>
    </submittedName>
</protein>
<proteinExistence type="predicted"/>